<dbReference type="Gene3D" id="2.160.20.10">
    <property type="entry name" value="Single-stranded right-handed beta-helix, Pectin lyase-like"/>
    <property type="match status" value="1"/>
</dbReference>
<dbReference type="STRING" id="210143.A0A1R3IZD1"/>
<evidence type="ECO:0000313" key="5">
    <source>
        <dbReference type="EMBL" id="OMO87931.1"/>
    </source>
</evidence>
<sequence>MDLWPSVCSWGIKIPFMQEEGSKSFLQEKSGFLLQNCSFTISPEFTEQQGKGIALLGRAWGKYSTVIVMESWLDSIIDPRGWDKWDKSAIDLLSYLEFSNRGPASNTSARVSWAKVLPDAAAAKQYTLTIYIDGDKWIPGTGIPYYGGFATLV</sequence>
<dbReference type="EMBL" id="AWWV01009135">
    <property type="protein sequence ID" value="OMO87931.1"/>
    <property type="molecule type" value="Genomic_DNA"/>
</dbReference>
<feature type="domain" description="Pectinesterase catalytic" evidence="4">
    <location>
        <begin position="26"/>
        <end position="135"/>
    </location>
</feature>
<dbReference type="Proteomes" id="UP000188268">
    <property type="component" value="Unassembled WGS sequence"/>
</dbReference>
<evidence type="ECO:0000313" key="6">
    <source>
        <dbReference type="Proteomes" id="UP000188268"/>
    </source>
</evidence>
<dbReference type="Gramene" id="OMO87931">
    <property type="protein sequence ID" value="OMO87931"/>
    <property type="gene ID" value="CCACVL1_08661"/>
</dbReference>
<dbReference type="SUPFAM" id="SSF51126">
    <property type="entry name" value="Pectin lyase-like"/>
    <property type="match status" value="1"/>
</dbReference>
<dbReference type="GO" id="GO:0030599">
    <property type="term" value="F:pectinesterase activity"/>
    <property type="evidence" value="ECO:0007669"/>
    <property type="project" value="InterPro"/>
</dbReference>
<dbReference type="InterPro" id="IPR011050">
    <property type="entry name" value="Pectin_lyase_fold/virulence"/>
</dbReference>
<dbReference type="InterPro" id="IPR012334">
    <property type="entry name" value="Pectin_lyas_fold"/>
</dbReference>
<dbReference type="GO" id="GO:0042545">
    <property type="term" value="P:cell wall modification"/>
    <property type="evidence" value="ECO:0007669"/>
    <property type="project" value="InterPro"/>
</dbReference>
<evidence type="ECO:0000256" key="2">
    <source>
        <dbReference type="ARBA" id="ARBA00022801"/>
    </source>
</evidence>
<dbReference type="InterPro" id="IPR000070">
    <property type="entry name" value="Pectinesterase_cat"/>
</dbReference>
<dbReference type="AlphaFoldDB" id="A0A1R3IZD1"/>
<reference evidence="5 6" key="1">
    <citation type="submission" date="2013-09" db="EMBL/GenBank/DDBJ databases">
        <title>Corchorus capsularis genome sequencing.</title>
        <authorList>
            <person name="Alam M."/>
            <person name="Haque M.S."/>
            <person name="Islam M.S."/>
            <person name="Emdad E.M."/>
            <person name="Islam M.M."/>
            <person name="Ahmed B."/>
            <person name="Halim A."/>
            <person name="Hossen Q.M.M."/>
            <person name="Hossain M.Z."/>
            <person name="Ahmed R."/>
            <person name="Khan M.M."/>
            <person name="Islam R."/>
            <person name="Rashid M.M."/>
            <person name="Khan S.A."/>
            <person name="Rahman M.S."/>
            <person name="Alam M."/>
        </authorList>
    </citation>
    <scope>NUCLEOTIDE SEQUENCE [LARGE SCALE GENOMIC DNA]</scope>
    <source>
        <strain evidence="6">cv. CVL-1</strain>
        <tissue evidence="5">Whole seedling</tissue>
    </source>
</reference>
<dbReference type="Pfam" id="PF01095">
    <property type="entry name" value="Pectinesterase"/>
    <property type="match status" value="1"/>
</dbReference>
<evidence type="ECO:0000259" key="4">
    <source>
        <dbReference type="Pfam" id="PF01095"/>
    </source>
</evidence>
<proteinExistence type="predicted"/>
<name>A0A1R3IZD1_COCAP</name>
<protein>
    <submittedName>
        <fullName evidence="5">Pectinesterase, catalytic</fullName>
    </submittedName>
</protein>
<organism evidence="5 6">
    <name type="scientific">Corchorus capsularis</name>
    <name type="common">Jute</name>
    <dbReference type="NCBI Taxonomy" id="210143"/>
    <lineage>
        <taxon>Eukaryota</taxon>
        <taxon>Viridiplantae</taxon>
        <taxon>Streptophyta</taxon>
        <taxon>Embryophyta</taxon>
        <taxon>Tracheophyta</taxon>
        <taxon>Spermatophyta</taxon>
        <taxon>Magnoliopsida</taxon>
        <taxon>eudicotyledons</taxon>
        <taxon>Gunneridae</taxon>
        <taxon>Pentapetalae</taxon>
        <taxon>rosids</taxon>
        <taxon>malvids</taxon>
        <taxon>Malvales</taxon>
        <taxon>Malvaceae</taxon>
        <taxon>Grewioideae</taxon>
        <taxon>Apeibeae</taxon>
        <taxon>Corchorus</taxon>
    </lineage>
</organism>
<comment type="pathway">
    <text evidence="1">Glycan metabolism; pectin degradation; 2-dehydro-3-deoxy-D-gluconate from pectin: step 1/5.</text>
</comment>
<accession>A0A1R3IZD1</accession>
<comment type="caution">
    <text evidence="5">The sequence shown here is derived from an EMBL/GenBank/DDBJ whole genome shotgun (WGS) entry which is preliminary data.</text>
</comment>
<dbReference type="GO" id="GO:0045490">
    <property type="term" value="P:pectin catabolic process"/>
    <property type="evidence" value="ECO:0007669"/>
    <property type="project" value="UniProtKB-UniPathway"/>
</dbReference>
<dbReference type="OMA" id="REHEDSM"/>
<dbReference type="UniPathway" id="UPA00545">
    <property type="reaction ID" value="UER00823"/>
</dbReference>
<dbReference type="OrthoDB" id="1748608at2759"/>
<gene>
    <name evidence="5" type="ORF">CCACVL1_08661</name>
</gene>
<keyword evidence="6" id="KW-1185">Reference proteome</keyword>
<keyword evidence="2" id="KW-0378">Hydrolase</keyword>
<evidence type="ECO:0000256" key="1">
    <source>
        <dbReference type="ARBA" id="ARBA00005184"/>
    </source>
</evidence>
<dbReference type="PANTHER" id="PTHR31707">
    <property type="entry name" value="PECTINESTERASE"/>
    <property type="match status" value="1"/>
</dbReference>
<keyword evidence="3" id="KW-0063">Aspartyl esterase</keyword>
<evidence type="ECO:0000256" key="3">
    <source>
        <dbReference type="ARBA" id="ARBA00023085"/>
    </source>
</evidence>